<keyword evidence="2" id="KW-1185">Reference proteome</keyword>
<gene>
    <name evidence="1" type="ORF">N1032_14480</name>
</gene>
<name>A0ABT2H4V5_9MICO</name>
<reference evidence="1" key="1">
    <citation type="submission" date="2022-08" db="EMBL/GenBank/DDBJ databases">
        <authorList>
            <person name="Deng Y."/>
            <person name="Han X.-F."/>
            <person name="Zhang Y.-Q."/>
        </authorList>
    </citation>
    <scope>NUCLEOTIDE SEQUENCE</scope>
    <source>
        <strain evidence="1">CPCC 203386</strain>
    </source>
</reference>
<dbReference type="RefSeq" id="WP_259539859.1">
    <property type="nucleotide sequence ID" value="NZ_JANLCJ010000005.1"/>
</dbReference>
<accession>A0ABT2H4V5</accession>
<evidence type="ECO:0000313" key="2">
    <source>
        <dbReference type="Proteomes" id="UP001165586"/>
    </source>
</evidence>
<proteinExistence type="predicted"/>
<organism evidence="1 2">
    <name type="scientific">Herbiconiux daphne</name>
    <dbReference type="NCBI Taxonomy" id="2970914"/>
    <lineage>
        <taxon>Bacteria</taxon>
        <taxon>Bacillati</taxon>
        <taxon>Actinomycetota</taxon>
        <taxon>Actinomycetes</taxon>
        <taxon>Micrococcales</taxon>
        <taxon>Microbacteriaceae</taxon>
        <taxon>Herbiconiux</taxon>
    </lineage>
</organism>
<evidence type="ECO:0000313" key="1">
    <source>
        <dbReference type="EMBL" id="MCS5734948.1"/>
    </source>
</evidence>
<protein>
    <submittedName>
        <fullName evidence="1">Uncharacterized protein</fullName>
    </submittedName>
</protein>
<sequence>MRRGIVGRPDFTEFAVESNGGAMMTCASWEHVAAFPAEVSPANARPALDAGFEAVWKAIVAIRREMAKLSGSRDDLVQLPMSNFVLLRETMEAMA</sequence>
<dbReference type="Proteomes" id="UP001165586">
    <property type="component" value="Unassembled WGS sequence"/>
</dbReference>
<dbReference type="EMBL" id="JANLCJ010000005">
    <property type="protein sequence ID" value="MCS5734948.1"/>
    <property type="molecule type" value="Genomic_DNA"/>
</dbReference>
<comment type="caution">
    <text evidence="1">The sequence shown here is derived from an EMBL/GenBank/DDBJ whole genome shotgun (WGS) entry which is preliminary data.</text>
</comment>